<feature type="domain" description="Sas10 C-terminal" evidence="7">
    <location>
        <begin position="531"/>
        <end position="605"/>
    </location>
</feature>
<dbReference type="HOGENOM" id="CLU_019106_1_0_1"/>
<evidence type="ECO:0000256" key="6">
    <source>
        <dbReference type="SAM" id="MobiDB-lite"/>
    </source>
</evidence>
<dbReference type="PANTHER" id="PTHR13237">
    <property type="entry name" value="SOMETHING ABOUT SILENCING PROTEIN 10-RELATED"/>
    <property type="match status" value="1"/>
</dbReference>
<dbReference type="InterPro" id="IPR018972">
    <property type="entry name" value="Sas10_C_dom"/>
</dbReference>
<sequence length="605" mass="68525">MAKKRKAGRASQQDAPSRTDRYDVEERFDDSEDEFFAGRDKILLDEAPAAKRLRRLEEQEKHLQSSDEEVYEDAQAEVEDDLEDDEDVDFDADARGRKDGDEDEELDENWGTSKADYYNADVIETEADALEEEAEARRLQQKQLQSMTEADFGFDESAWVDETEKTQDKRPAVEKLPELQIPPNATAEERTQILKSRYPEFEPLAHDFVSLQDEYRESKKKIELSDVQGARGIQDKISLTRFRALSSYLGAVAMYLAVLTSSKSGTALPPGELREHPIMSNLVRCRQLWQEAQDLKVVEVPTVREEAVSVKPREVKVPEQPKPNVESKKPEKSKKSKKPTTKSTVTTEDVVPEPVPSTKKTKKSKKPKRDDLQELLASSLQTPRDDESDFGDEVPLTAEEAAEKAKRKRSLRFYTSQIAQKANKRGAASRNAGGDDDVPHKERLRDRQDRLMREAEMRGREVAHGDEQVFDSGDDDTGVGREMKDDANEYYDMLVSSKKAKKADKQARAEAYAEAARQGAQVYEEEQVGADGKRKITYAIEKNKGLAPKRKKDVRNPRVKKRKKFDEKMKKLASIRQVYKGGEGRGGYGGEATGIKTNVVKSIKL</sequence>
<dbReference type="STRING" id="91928.A0A0D2B160"/>
<dbReference type="VEuPathDB" id="FungiDB:PV08_09931"/>
<keyword evidence="5" id="KW-0175">Coiled coil</keyword>
<feature type="compositionally biased region" description="Acidic residues" evidence="6">
    <location>
        <begin position="468"/>
        <end position="477"/>
    </location>
</feature>
<organism evidence="8 9">
    <name type="scientific">Exophiala spinifera</name>
    <dbReference type="NCBI Taxonomy" id="91928"/>
    <lineage>
        <taxon>Eukaryota</taxon>
        <taxon>Fungi</taxon>
        <taxon>Dikarya</taxon>
        <taxon>Ascomycota</taxon>
        <taxon>Pezizomycotina</taxon>
        <taxon>Eurotiomycetes</taxon>
        <taxon>Chaetothyriomycetidae</taxon>
        <taxon>Chaetothyriales</taxon>
        <taxon>Herpotrichiellaceae</taxon>
        <taxon>Exophiala</taxon>
    </lineage>
</organism>
<protein>
    <recommendedName>
        <fullName evidence="7">Sas10 C-terminal domain-containing protein</fullName>
    </recommendedName>
</protein>
<reference evidence="8 9" key="1">
    <citation type="submission" date="2015-01" db="EMBL/GenBank/DDBJ databases">
        <title>The Genome Sequence of Exophiala spinifera CBS89968.</title>
        <authorList>
            <consortium name="The Broad Institute Genomics Platform"/>
            <person name="Cuomo C."/>
            <person name="de Hoog S."/>
            <person name="Gorbushina A."/>
            <person name="Stielow B."/>
            <person name="Teixiera M."/>
            <person name="Abouelleil A."/>
            <person name="Chapman S.B."/>
            <person name="Priest M."/>
            <person name="Young S.K."/>
            <person name="Wortman J."/>
            <person name="Nusbaum C."/>
            <person name="Birren B."/>
        </authorList>
    </citation>
    <scope>NUCLEOTIDE SEQUENCE [LARGE SCALE GENOMIC DNA]</scope>
    <source>
        <strain evidence="8 9">CBS 89968</strain>
    </source>
</reference>
<dbReference type="Pfam" id="PF09368">
    <property type="entry name" value="Sas10"/>
    <property type="match status" value="1"/>
</dbReference>
<feature type="compositionally biased region" description="Acidic residues" evidence="6">
    <location>
        <begin position="66"/>
        <end position="91"/>
    </location>
</feature>
<feature type="compositionally biased region" description="Basic and acidic residues" evidence="6">
    <location>
        <begin position="437"/>
        <end position="467"/>
    </location>
</feature>
<comment type="subcellular location">
    <subcellularLocation>
        <location evidence="1">Nucleus</location>
    </subcellularLocation>
</comment>
<keyword evidence="9" id="KW-1185">Reference proteome</keyword>
<dbReference type="RefSeq" id="XP_016232869.1">
    <property type="nucleotide sequence ID" value="XM_016384246.1"/>
</dbReference>
<evidence type="ECO:0000256" key="5">
    <source>
        <dbReference type="SAM" id="Coils"/>
    </source>
</evidence>
<feature type="compositionally biased region" description="Basic and acidic residues" evidence="6">
    <location>
        <begin position="307"/>
        <end position="330"/>
    </location>
</feature>
<feature type="coiled-coil region" evidence="5">
    <location>
        <begin position="120"/>
        <end position="150"/>
    </location>
</feature>
<feature type="compositionally biased region" description="Basic residues" evidence="6">
    <location>
        <begin position="331"/>
        <end position="340"/>
    </location>
</feature>
<feature type="region of interest" description="Disordered" evidence="6">
    <location>
        <begin position="1"/>
        <end position="30"/>
    </location>
</feature>
<feature type="region of interest" description="Disordered" evidence="6">
    <location>
        <begin position="55"/>
        <end position="113"/>
    </location>
</feature>
<dbReference type="PANTHER" id="PTHR13237:SF8">
    <property type="entry name" value="SOMETHING ABOUT SILENCING PROTEIN 10"/>
    <property type="match status" value="1"/>
</dbReference>
<evidence type="ECO:0000256" key="4">
    <source>
        <dbReference type="ARBA" id="ARBA00023242"/>
    </source>
</evidence>
<comment type="similarity">
    <text evidence="2">Belongs to the SAS10 family.</text>
</comment>
<dbReference type="InterPro" id="IPR007146">
    <property type="entry name" value="Sas10/Utp3/C1D"/>
</dbReference>
<keyword evidence="4" id="KW-0539">Nucleus</keyword>
<evidence type="ECO:0000313" key="9">
    <source>
        <dbReference type="Proteomes" id="UP000053328"/>
    </source>
</evidence>
<dbReference type="GO" id="GO:0000462">
    <property type="term" value="P:maturation of SSU-rRNA from tricistronic rRNA transcript (SSU-rRNA, 5.8S rRNA, LSU-rRNA)"/>
    <property type="evidence" value="ECO:0007669"/>
    <property type="project" value="TreeGrafter"/>
</dbReference>
<evidence type="ECO:0000256" key="3">
    <source>
        <dbReference type="ARBA" id="ARBA00022553"/>
    </source>
</evidence>
<dbReference type="Proteomes" id="UP000053328">
    <property type="component" value="Unassembled WGS sequence"/>
</dbReference>
<dbReference type="GeneID" id="27337014"/>
<dbReference type="Pfam" id="PF04000">
    <property type="entry name" value="Sas10_Utp3"/>
    <property type="match status" value="1"/>
</dbReference>
<feature type="compositionally biased region" description="Basic residues" evidence="6">
    <location>
        <begin position="547"/>
        <end position="563"/>
    </location>
</feature>
<dbReference type="GO" id="GO:0032040">
    <property type="term" value="C:small-subunit processome"/>
    <property type="evidence" value="ECO:0007669"/>
    <property type="project" value="TreeGrafter"/>
</dbReference>
<keyword evidence="3" id="KW-0597">Phosphoprotein</keyword>
<dbReference type="OrthoDB" id="1924577at2759"/>
<evidence type="ECO:0000313" key="8">
    <source>
        <dbReference type="EMBL" id="KIW12653.1"/>
    </source>
</evidence>
<accession>A0A0D2B160</accession>
<name>A0A0D2B160_9EURO</name>
<evidence type="ECO:0000256" key="1">
    <source>
        <dbReference type="ARBA" id="ARBA00004123"/>
    </source>
</evidence>
<feature type="compositionally biased region" description="Basic and acidic residues" evidence="6">
    <location>
        <begin position="55"/>
        <end position="65"/>
    </location>
</feature>
<proteinExistence type="inferred from homology"/>
<evidence type="ECO:0000256" key="2">
    <source>
        <dbReference type="ARBA" id="ARBA00010979"/>
    </source>
</evidence>
<feature type="region of interest" description="Disordered" evidence="6">
    <location>
        <begin position="307"/>
        <end position="482"/>
    </location>
</feature>
<dbReference type="EMBL" id="KN847498">
    <property type="protein sequence ID" value="KIW12653.1"/>
    <property type="molecule type" value="Genomic_DNA"/>
</dbReference>
<dbReference type="AlphaFoldDB" id="A0A0D2B160"/>
<feature type="region of interest" description="Disordered" evidence="6">
    <location>
        <begin position="547"/>
        <end position="567"/>
    </location>
</feature>
<evidence type="ECO:0000259" key="7">
    <source>
        <dbReference type="Pfam" id="PF09368"/>
    </source>
</evidence>
<gene>
    <name evidence="8" type="ORF">PV08_09931</name>
</gene>